<dbReference type="InterPro" id="IPR016164">
    <property type="entry name" value="FAD-linked_Oxase-like_C"/>
</dbReference>
<evidence type="ECO:0000256" key="1">
    <source>
        <dbReference type="ARBA" id="ARBA00001974"/>
    </source>
</evidence>
<evidence type="ECO:0000256" key="6">
    <source>
        <dbReference type="ARBA" id="ARBA00038897"/>
    </source>
</evidence>
<name>A0A7S1DAZ0_CYCTE</name>
<dbReference type="GO" id="GO:0005739">
    <property type="term" value="C:mitochondrion"/>
    <property type="evidence" value="ECO:0007669"/>
    <property type="project" value="TreeGrafter"/>
</dbReference>
<dbReference type="SUPFAM" id="SSF55103">
    <property type="entry name" value="FAD-linked oxidases, C-terminal domain"/>
    <property type="match status" value="1"/>
</dbReference>
<protein>
    <recommendedName>
        <fullName evidence="6">D-lactate dehydrogenase (cytochrome)</fullName>
        <ecNumber evidence="6">1.1.2.4</ecNumber>
    </recommendedName>
</protein>
<evidence type="ECO:0000256" key="3">
    <source>
        <dbReference type="ARBA" id="ARBA00022630"/>
    </source>
</evidence>
<dbReference type="InterPro" id="IPR016169">
    <property type="entry name" value="FAD-bd_PCMH_sub2"/>
</dbReference>
<keyword evidence="5" id="KW-0560">Oxidoreductase</keyword>
<keyword evidence="3" id="KW-0285">Flavoprotein</keyword>
<dbReference type="FunFam" id="3.30.70.2740:FF:000001">
    <property type="entry name" value="D-lactate dehydrogenase mitochondrial"/>
    <property type="match status" value="1"/>
</dbReference>
<sequence>MRENILGLECVLPDGTIARCGTAALKSSAGYDLTSLMTGSEGTLGVITSVTVKLHPIPEHVMAAKCVFENLKEAAEAVAALKLCNVDLGRCELLDETSIDAFNMYNEGKTTEKIEQMEVRPTIFFEFQGPSGSVVEEQVRITQAICTEDFGGSNFQCASDEEERRQLWSARHSLYYASIALRPGSTGAIVTDVCVPLSKFASLITATAQDVRDLGVVGPCFGHAGDGNFHCILPLLETDTEEHTARIHKVNENLIERTLEAGGTCTGEHGIGYGKMKYLESQYGPGGVQMMRTIKQAIDPLNIMNPGKVIPNPGM</sequence>
<dbReference type="PANTHER" id="PTHR11748">
    <property type="entry name" value="D-LACTATE DEHYDROGENASE"/>
    <property type="match status" value="1"/>
</dbReference>
<dbReference type="AlphaFoldDB" id="A0A7S1DAZ0"/>
<dbReference type="InterPro" id="IPR036318">
    <property type="entry name" value="FAD-bd_PCMH-like_sf"/>
</dbReference>
<dbReference type="SUPFAM" id="SSF56176">
    <property type="entry name" value="FAD-binding/transporter-associated domain-like"/>
    <property type="match status" value="1"/>
</dbReference>
<reference evidence="8" key="1">
    <citation type="submission" date="2021-01" db="EMBL/GenBank/DDBJ databases">
        <authorList>
            <person name="Corre E."/>
            <person name="Pelletier E."/>
            <person name="Niang G."/>
            <person name="Scheremetjew M."/>
            <person name="Finn R."/>
            <person name="Kale V."/>
            <person name="Holt S."/>
            <person name="Cochrane G."/>
            <person name="Meng A."/>
            <person name="Brown T."/>
            <person name="Cohen L."/>
        </authorList>
    </citation>
    <scope>NUCLEOTIDE SEQUENCE</scope>
    <source>
        <strain evidence="8">ECT3854</strain>
    </source>
</reference>
<comment type="cofactor">
    <cofactor evidence="1">
        <name>FAD</name>
        <dbReference type="ChEBI" id="CHEBI:57692"/>
    </cofactor>
</comment>
<evidence type="ECO:0000256" key="4">
    <source>
        <dbReference type="ARBA" id="ARBA00022827"/>
    </source>
</evidence>
<dbReference type="EMBL" id="HBFW01019427">
    <property type="protein sequence ID" value="CAD8941410.1"/>
    <property type="molecule type" value="Transcribed_RNA"/>
</dbReference>
<keyword evidence="4" id="KW-0274">FAD</keyword>
<dbReference type="InterPro" id="IPR004113">
    <property type="entry name" value="FAD-bd_oxidored_4_C"/>
</dbReference>
<evidence type="ECO:0000256" key="5">
    <source>
        <dbReference type="ARBA" id="ARBA00023002"/>
    </source>
</evidence>
<dbReference type="GO" id="GO:1903457">
    <property type="term" value="P:lactate catabolic process"/>
    <property type="evidence" value="ECO:0007669"/>
    <property type="project" value="TreeGrafter"/>
</dbReference>
<dbReference type="InterPro" id="IPR016171">
    <property type="entry name" value="Vanillyl_alc_oxidase_C-sub2"/>
</dbReference>
<dbReference type="GO" id="GO:0008720">
    <property type="term" value="F:D-lactate dehydrogenase (NAD+) activity"/>
    <property type="evidence" value="ECO:0007669"/>
    <property type="project" value="TreeGrafter"/>
</dbReference>
<evidence type="ECO:0000256" key="2">
    <source>
        <dbReference type="ARBA" id="ARBA00008000"/>
    </source>
</evidence>
<dbReference type="GO" id="GO:0071949">
    <property type="term" value="F:FAD binding"/>
    <property type="evidence" value="ECO:0007669"/>
    <property type="project" value="InterPro"/>
</dbReference>
<dbReference type="Pfam" id="PF02913">
    <property type="entry name" value="FAD-oxidase_C"/>
    <property type="match status" value="1"/>
</dbReference>
<proteinExistence type="inferred from homology"/>
<organism evidence="8">
    <name type="scientific">Cyclophora tenuis</name>
    <name type="common">Marine diatom</name>
    <dbReference type="NCBI Taxonomy" id="216820"/>
    <lineage>
        <taxon>Eukaryota</taxon>
        <taxon>Sar</taxon>
        <taxon>Stramenopiles</taxon>
        <taxon>Ochrophyta</taxon>
        <taxon>Bacillariophyta</taxon>
        <taxon>Fragilariophyceae</taxon>
        <taxon>Fragilariophycidae</taxon>
        <taxon>Cyclophorales</taxon>
        <taxon>Cyclophoraceae</taxon>
        <taxon>Cyclophora</taxon>
    </lineage>
</organism>
<comment type="similarity">
    <text evidence="2">Belongs to the FAD-binding oxidoreductase/transferase type 4 family.</text>
</comment>
<accession>A0A7S1DAZ0</accession>
<dbReference type="FunFam" id="1.10.45.10:FF:000001">
    <property type="entry name" value="D-lactate dehydrogenase mitochondrial"/>
    <property type="match status" value="1"/>
</dbReference>
<gene>
    <name evidence="8" type="ORF">CTEN0397_LOCUS12476</name>
</gene>
<dbReference type="Gene3D" id="1.10.45.10">
    <property type="entry name" value="Vanillyl-alcohol Oxidase, Chain A, domain 4"/>
    <property type="match status" value="1"/>
</dbReference>
<dbReference type="PANTHER" id="PTHR11748:SF111">
    <property type="entry name" value="D-LACTATE DEHYDROGENASE, MITOCHONDRIAL-RELATED"/>
    <property type="match status" value="1"/>
</dbReference>
<dbReference type="GO" id="GO:0004458">
    <property type="term" value="F:D-lactate dehydrogenase (cytochrome) activity"/>
    <property type="evidence" value="ECO:0007669"/>
    <property type="project" value="UniProtKB-EC"/>
</dbReference>
<dbReference type="Gene3D" id="3.30.465.10">
    <property type="match status" value="1"/>
</dbReference>
<feature type="domain" description="FAD-binding PCMH-type" evidence="7">
    <location>
        <begin position="1"/>
        <end position="57"/>
    </location>
</feature>
<dbReference type="PROSITE" id="PS51387">
    <property type="entry name" value="FAD_PCMH"/>
    <property type="match status" value="1"/>
</dbReference>
<evidence type="ECO:0000259" key="7">
    <source>
        <dbReference type="PROSITE" id="PS51387"/>
    </source>
</evidence>
<dbReference type="InterPro" id="IPR016166">
    <property type="entry name" value="FAD-bd_PCMH"/>
</dbReference>
<dbReference type="Gene3D" id="3.30.70.2740">
    <property type="match status" value="1"/>
</dbReference>
<evidence type="ECO:0000313" key="8">
    <source>
        <dbReference type="EMBL" id="CAD8941410.1"/>
    </source>
</evidence>
<dbReference type="EC" id="1.1.2.4" evidence="6"/>